<gene>
    <name evidence="6" type="ORF">bhn_I0981</name>
</gene>
<dbReference type="KEGG" id="bhu:bhn_I0981"/>
<dbReference type="GO" id="GO:0005975">
    <property type="term" value="P:carbohydrate metabolic process"/>
    <property type="evidence" value="ECO:0007669"/>
    <property type="project" value="InterPro"/>
</dbReference>
<sequence length="301" mass="34504">MKDLYGYLFVHFTGEHKDGEQIYFSLSEDGLHWKDLNGGKPVLKSTIGEKGARDPFIIRAVNEKKYWIIATDLRIEAGKGWDVAQHGGSRDILIWESKDLVNWEGPRAVTVGVPGAGCVWAPEVIYDKEKEMYMIFFASMTDNKQKIYRTFTKDFSSFTDTELYTESDNHIIDSTIISTKEGYYRYTKDETTKKIKAEFGKDLENNSFKLIDSKTLGEMEGVEGPEIFKFNDRDEYCLIVDRYAEGKGYLPMVTNDLSSGEFRVLDESEFDLGENKKRHGGIMTITKDEYDALKKLLVQSN</sequence>
<organism evidence="6 7">
    <name type="scientific">Butyrivibrio hungatei</name>
    <dbReference type="NCBI Taxonomy" id="185008"/>
    <lineage>
        <taxon>Bacteria</taxon>
        <taxon>Bacillati</taxon>
        <taxon>Bacillota</taxon>
        <taxon>Clostridia</taxon>
        <taxon>Lachnospirales</taxon>
        <taxon>Lachnospiraceae</taxon>
        <taxon>Butyrivibrio</taxon>
    </lineage>
</organism>
<comment type="pathway">
    <text evidence="1">Glycan metabolism; L-arabinan degradation.</text>
</comment>
<evidence type="ECO:0000256" key="4">
    <source>
        <dbReference type="ARBA" id="ARBA00023295"/>
    </source>
</evidence>
<reference evidence="7" key="1">
    <citation type="submission" date="2016-10" db="EMBL/GenBank/DDBJ databases">
        <title>The complete genome sequence of the rumen bacterium Butyrivibrio hungatei MB2003.</title>
        <authorList>
            <person name="Palevich N."/>
            <person name="Kelly W.J."/>
            <person name="Leahy S.C."/>
            <person name="Altermann E."/>
            <person name="Rakonjac J."/>
            <person name="Attwood G.T."/>
        </authorList>
    </citation>
    <scope>NUCLEOTIDE SEQUENCE [LARGE SCALE GENOMIC DNA]</scope>
    <source>
        <strain evidence="7">MB2003</strain>
    </source>
</reference>
<comment type="similarity">
    <text evidence="2 5">Belongs to the glycosyl hydrolase 43 family.</text>
</comment>
<dbReference type="EMBL" id="CP017831">
    <property type="protein sequence ID" value="AOZ96015.1"/>
    <property type="molecule type" value="Genomic_DNA"/>
</dbReference>
<evidence type="ECO:0000313" key="7">
    <source>
        <dbReference type="Proteomes" id="UP000179284"/>
    </source>
</evidence>
<dbReference type="InterPro" id="IPR050727">
    <property type="entry name" value="GH43_arabinanases"/>
</dbReference>
<evidence type="ECO:0000256" key="2">
    <source>
        <dbReference type="ARBA" id="ARBA00009865"/>
    </source>
</evidence>
<evidence type="ECO:0000256" key="3">
    <source>
        <dbReference type="ARBA" id="ARBA00022801"/>
    </source>
</evidence>
<dbReference type="GO" id="GO:0004553">
    <property type="term" value="F:hydrolase activity, hydrolyzing O-glycosyl compounds"/>
    <property type="evidence" value="ECO:0007669"/>
    <property type="project" value="InterPro"/>
</dbReference>
<dbReference type="SUPFAM" id="SSF75005">
    <property type="entry name" value="Arabinanase/levansucrase/invertase"/>
    <property type="match status" value="1"/>
</dbReference>
<dbReference type="CDD" id="cd08983">
    <property type="entry name" value="GH43_Bt3655-like"/>
    <property type="match status" value="1"/>
</dbReference>
<keyword evidence="3 5" id="KW-0378">Hydrolase</keyword>
<evidence type="ECO:0000256" key="5">
    <source>
        <dbReference type="RuleBase" id="RU361187"/>
    </source>
</evidence>
<dbReference type="Proteomes" id="UP000179284">
    <property type="component" value="Chromosome I"/>
</dbReference>
<name>A0A1D9P1E3_9FIRM</name>
<dbReference type="OrthoDB" id="9758923at2"/>
<proteinExistence type="inferred from homology"/>
<dbReference type="InterPro" id="IPR023296">
    <property type="entry name" value="Glyco_hydro_beta-prop_sf"/>
</dbReference>
<keyword evidence="7" id="KW-1185">Reference proteome</keyword>
<keyword evidence="4 5" id="KW-0326">Glycosidase</keyword>
<dbReference type="InterPro" id="IPR006710">
    <property type="entry name" value="Glyco_hydro_43"/>
</dbReference>
<dbReference type="AlphaFoldDB" id="A0A1D9P1E3"/>
<dbReference type="RefSeq" id="WP_071175736.1">
    <property type="nucleotide sequence ID" value="NZ_CP017831.1"/>
</dbReference>
<accession>A0A1D9P1E3</accession>
<evidence type="ECO:0000256" key="1">
    <source>
        <dbReference type="ARBA" id="ARBA00004834"/>
    </source>
</evidence>
<protein>
    <submittedName>
        <fullName evidence="6">Xylosidase/arabinofuranosidase Xsa43B</fullName>
    </submittedName>
</protein>
<evidence type="ECO:0000313" key="6">
    <source>
        <dbReference type="EMBL" id="AOZ96015.1"/>
    </source>
</evidence>
<dbReference type="Pfam" id="PF04616">
    <property type="entry name" value="Glyco_hydro_43"/>
    <property type="match status" value="1"/>
</dbReference>
<dbReference type="PANTHER" id="PTHR43301">
    <property type="entry name" value="ARABINAN ENDO-1,5-ALPHA-L-ARABINOSIDASE"/>
    <property type="match status" value="1"/>
</dbReference>
<dbReference type="PANTHER" id="PTHR43301:SF3">
    <property type="entry name" value="ARABINAN ENDO-1,5-ALPHA-L-ARABINOSIDASE A-RELATED"/>
    <property type="match status" value="1"/>
</dbReference>
<dbReference type="Gene3D" id="2.115.10.20">
    <property type="entry name" value="Glycosyl hydrolase domain, family 43"/>
    <property type="match status" value="1"/>
</dbReference>